<reference evidence="1" key="2">
    <citation type="submission" date="2021-02" db="EMBL/GenBank/DDBJ databases">
        <authorList>
            <person name="Kimball J.A."/>
            <person name="Haas M.W."/>
            <person name="Macchietto M."/>
            <person name="Kono T."/>
            <person name="Duquette J."/>
            <person name="Shao M."/>
        </authorList>
    </citation>
    <scope>NUCLEOTIDE SEQUENCE</scope>
    <source>
        <tissue evidence="1">Fresh leaf tissue</tissue>
    </source>
</reference>
<evidence type="ECO:0000313" key="2">
    <source>
        <dbReference type="Proteomes" id="UP000729402"/>
    </source>
</evidence>
<sequence>MPVCIQQGFFVGEGEDVTFDVCSGKTTAFPAKNLGRHSVQEMQNHTIIRSRCNGQVGLVEISAPYI</sequence>
<dbReference type="AlphaFoldDB" id="A0A8J6BTR1"/>
<dbReference type="Proteomes" id="UP000729402">
    <property type="component" value="Unassembled WGS sequence"/>
</dbReference>
<comment type="caution">
    <text evidence="1">The sequence shown here is derived from an EMBL/GenBank/DDBJ whole genome shotgun (WGS) entry which is preliminary data.</text>
</comment>
<protein>
    <submittedName>
        <fullName evidence="1">Uncharacterized protein</fullName>
    </submittedName>
</protein>
<organism evidence="1 2">
    <name type="scientific">Zizania palustris</name>
    <name type="common">Northern wild rice</name>
    <dbReference type="NCBI Taxonomy" id="103762"/>
    <lineage>
        <taxon>Eukaryota</taxon>
        <taxon>Viridiplantae</taxon>
        <taxon>Streptophyta</taxon>
        <taxon>Embryophyta</taxon>
        <taxon>Tracheophyta</taxon>
        <taxon>Spermatophyta</taxon>
        <taxon>Magnoliopsida</taxon>
        <taxon>Liliopsida</taxon>
        <taxon>Poales</taxon>
        <taxon>Poaceae</taxon>
        <taxon>BOP clade</taxon>
        <taxon>Oryzoideae</taxon>
        <taxon>Oryzeae</taxon>
        <taxon>Zizaniinae</taxon>
        <taxon>Zizania</taxon>
    </lineage>
</organism>
<gene>
    <name evidence="1" type="ORF">GUJ93_ZPchr0012g19841</name>
</gene>
<reference evidence="1" key="1">
    <citation type="journal article" date="2021" name="bioRxiv">
        <title>Whole Genome Assembly and Annotation of Northern Wild Rice, Zizania palustris L., Supports a Whole Genome Duplication in the Zizania Genus.</title>
        <authorList>
            <person name="Haas M."/>
            <person name="Kono T."/>
            <person name="Macchietto M."/>
            <person name="Millas R."/>
            <person name="McGilp L."/>
            <person name="Shao M."/>
            <person name="Duquette J."/>
            <person name="Hirsch C.N."/>
            <person name="Kimball J."/>
        </authorList>
    </citation>
    <scope>NUCLEOTIDE SEQUENCE</scope>
    <source>
        <tissue evidence="1">Fresh leaf tissue</tissue>
    </source>
</reference>
<keyword evidence="2" id="KW-1185">Reference proteome</keyword>
<name>A0A8J6BTR1_ZIZPA</name>
<accession>A0A8J6BTR1</accession>
<dbReference type="EMBL" id="JAAALK010000080">
    <property type="protein sequence ID" value="KAG8092680.1"/>
    <property type="molecule type" value="Genomic_DNA"/>
</dbReference>
<evidence type="ECO:0000313" key="1">
    <source>
        <dbReference type="EMBL" id="KAG8092680.1"/>
    </source>
</evidence>
<proteinExistence type="predicted"/>